<comment type="caution">
    <text evidence="3">The sequence shown here is derived from an EMBL/GenBank/DDBJ whole genome shotgun (WGS) entry which is preliminary data.</text>
</comment>
<sequence length="708" mass="75874">MASEGVPPDVSSNGKTTNNGSGVGTKDYLPIPEADPTEASGRETLRASDRLEGGQTRSHALATDSQDEDGMAQQDHDHQVLDLGWNAEKKQDVAAPLIGGMDNEELWMLIRRFNKQIYHVKYIPHPAPGGLDLNIADDEEFSPDKMRANVERLYMTVGIGVLAAVKHIARLRSWRETRRTACFAAAYFVAWLFDLLAPMLSAVLLALIAVPKSREILFPPAPVSLVDSKTGGVQKPKSGVLGSHDSATGAPEHHKGEAVEQEASNFVGGIASVALSSAAGKHPQGGQESDESAAANVAPDPTALATKVSAAKDNAAGSKPSEKHDKTKVPMETAMWNKMRPVMHTIGAVADTWERLANALSPIPLFPSEVFRLRLVTLLLPLLFGPSLFVTPYMFLKTLSFLIGFVFFGDPVISRGLAWLNRTIPNWQKLLELRNTILKGVPTNAQITLTLLRQGEANRAPLPPPPGSITAPPPPPDRPAALTEADLRSAGAEPPLNASESELRAAIKPETPPEPAATGGDVAAAKEAKHGKKGGRILGLLKGATRAVVKTAVGTDSVRAKAGDLPAKERLGVLPNAHDNTSVGGPVEFEGRFEGDKGRVYISEAGTVPVLAFGRGRGGTTARIAGVDRDDVHPVWSVPVGDIVEIKKVGGYGWKTKLVVGWSMDREVKDGLEIRTVDGREYKIMALQLRDELFNRLVALGGQKWEAW</sequence>
<feature type="transmembrane region" description="Helical" evidence="2">
    <location>
        <begin position="189"/>
        <end position="210"/>
    </location>
</feature>
<evidence type="ECO:0000256" key="2">
    <source>
        <dbReference type="SAM" id="Phobius"/>
    </source>
</evidence>
<dbReference type="Proteomes" id="UP001302812">
    <property type="component" value="Unassembled WGS sequence"/>
</dbReference>
<protein>
    <submittedName>
        <fullName evidence="3">Uncharacterized protein</fullName>
    </submittedName>
</protein>
<evidence type="ECO:0000313" key="3">
    <source>
        <dbReference type="EMBL" id="KAK4112492.1"/>
    </source>
</evidence>
<evidence type="ECO:0000313" key="4">
    <source>
        <dbReference type="Proteomes" id="UP001302812"/>
    </source>
</evidence>
<dbReference type="PANTHER" id="PTHR38694">
    <property type="entry name" value="CONSERVED EXPRESSED PROTEIN"/>
    <property type="match status" value="1"/>
</dbReference>
<proteinExistence type="predicted"/>
<evidence type="ECO:0000256" key="1">
    <source>
        <dbReference type="SAM" id="MobiDB-lite"/>
    </source>
</evidence>
<dbReference type="PANTHER" id="PTHR38694:SF1">
    <property type="entry name" value="PEROXIN DOMAIN-CONTAINING PROTEIN"/>
    <property type="match status" value="1"/>
</dbReference>
<feature type="region of interest" description="Disordered" evidence="1">
    <location>
        <begin position="1"/>
        <end position="76"/>
    </location>
</feature>
<feature type="region of interest" description="Disordered" evidence="1">
    <location>
        <begin position="457"/>
        <end position="481"/>
    </location>
</feature>
<feature type="compositionally biased region" description="Basic and acidic residues" evidence="1">
    <location>
        <begin position="40"/>
        <end position="52"/>
    </location>
</feature>
<feature type="compositionally biased region" description="Polar residues" evidence="1">
    <location>
        <begin position="10"/>
        <end position="20"/>
    </location>
</feature>
<reference evidence="3" key="2">
    <citation type="submission" date="2023-05" db="EMBL/GenBank/DDBJ databases">
        <authorList>
            <consortium name="Lawrence Berkeley National Laboratory"/>
            <person name="Steindorff A."/>
            <person name="Hensen N."/>
            <person name="Bonometti L."/>
            <person name="Westerberg I."/>
            <person name="Brannstrom I.O."/>
            <person name="Guillou S."/>
            <person name="Cros-Aarteil S."/>
            <person name="Calhoun S."/>
            <person name="Haridas S."/>
            <person name="Kuo A."/>
            <person name="Mondo S."/>
            <person name="Pangilinan J."/>
            <person name="Riley R."/>
            <person name="Labutti K."/>
            <person name="Andreopoulos B."/>
            <person name="Lipzen A."/>
            <person name="Chen C."/>
            <person name="Yanf M."/>
            <person name="Daum C."/>
            <person name="Ng V."/>
            <person name="Clum A."/>
            <person name="Ohm R."/>
            <person name="Martin F."/>
            <person name="Silar P."/>
            <person name="Natvig D."/>
            <person name="Lalanne C."/>
            <person name="Gautier V."/>
            <person name="Ament-Velasquez S.L."/>
            <person name="Kruys A."/>
            <person name="Hutchinson M.I."/>
            <person name="Powell A.J."/>
            <person name="Barry K."/>
            <person name="Miller A.N."/>
            <person name="Grigoriev I.V."/>
            <person name="Debuchy R."/>
            <person name="Gladieux P."/>
            <person name="Thoren M.H."/>
            <person name="Johannesson H."/>
        </authorList>
    </citation>
    <scope>NUCLEOTIDE SEQUENCE</scope>
    <source>
        <strain evidence="3">CBS 508.74</strain>
    </source>
</reference>
<feature type="compositionally biased region" description="Pro residues" evidence="1">
    <location>
        <begin position="461"/>
        <end position="478"/>
    </location>
</feature>
<keyword evidence="4" id="KW-1185">Reference proteome</keyword>
<dbReference type="GeneID" id="89940930"/>
<organism evidence="3 4">
    <name type="scientific">Canariomyces notabilis</name>
    <dbReference type="NCBI Taxonomy" id="2074819"/>
    <lineage>
        <taxon>Eukaryota</taxon>
        <taxon>Fungi</taxon>
        <taxon>Dikarya</taxon>
        <taxon>Ascomycota</taxon>
        <taxon>Pezizomycotina</taxon>
        <taxon>Sordariomycetes</taxon>
        <taxon>Sordariomycetidae</taxon>
        <taxon>Sordariales</taxon>
        <taxon>Chaetomiaceae</taxon>
        <taxon>Canariomyces</taxon>
    </lineage>
</organism>
<dbReference type="RefSeq" id="XP_064670062.1">
    <property type="nucleotide sequence ID" value="XM_064816805.1"/>
</dbReference>
<keyword evidence="2" id="KW-0812">Transmembrane</keyword>
<feature type="region of interest" description="Disordered" evidence="1">
    <location>
        <begin position="227"/>
        <end position="259"/>
    </location>
</feature>
<dbReference type="EMBL" id="MU853342">
    <property type="protein sequence ID" value="KAK4112492.1"/>
    <property type="molecule type" value="Genomic_DNA"/>
</dbReference>
<dbReference type="InterPro" id="IPR021709">
    <property type="entry name" value="DUF3292"/>
</dbReference>
<name>A0AAN6YSC8_9PEZI</name>
<dbReference type="AlphaFoldDB" id="A0AAN6YSC8"/>
<gene>
    <name evidence="3" type="ORF">N656DRAFT_789654</name>
</gene>
<feature type="region of interest" description="Disordered" evidence="1">
    <location>
        <begin position="277"/>
        <end position="298"/>
    </location>
</feature>
<keyword evidence="2" id="KW-1133">Transmembrane helix</keyword>
<feature type="transmembrane region" description="Helical" evidence="2">
    <location>
        <begin position="153"/>
        <end position="169"/>
    </location>
</feature>
<accession>A0AAN6YSC8</accession>
<feature type="region of interest" description="Disordered" evidence="1">
    <location>
        <begin position="509"/>
        <end position="529"/>
    </location>
</feature>
<dbReference type="Pfam" id="PF11696">
    <property type="entry name" value="DUF3292"/>
    <property type="match status" value="1"/>
</dbReference>
<reference evidence="3" key="1">
    <citation type="journal article" date="2023" name="Mol. Phylogenet. Evol.">
        <title>Genome-scale phylogeny and comparative genomics of the fungal order Sordariales.</title>
        <authorList>
            <person name="Hensen N."/>
            <person name="Bonometti L."/>
            <person name="Westerberg I."/>
            <person name="Brannstrom I.O."/>
            <person name="Guillou S."/>
            <person name="Cros-Aarteil S."/>
            <person name="Calhoun S."/>
            <person name="Haridas S."/>
            <person name="Kuo A."/>
            <person name="Mondo S."/>
            <person name="Pangilinan J."/>
            <person name="Riley R."/>
            <person name="LaButti K."/>
            <person name="Andreopoulos B."/>
            <person name="Lipzen A."/>
            <person name="Chen C."/>
            <person name="Yan M."/>
            <person name="Daum C."/>
            <person name="Ng V."/>
            <person name="Clum A."/>
            <person name="Steindorff A."/>
            <person name="Ohm R.A."/>
            <person name="Martin F."/>
            <person name="Silar P."/>
            <person name="Natvig D.O."/>
            <person name="Lalanne C."/>
            <person name="Gautier V."/>
            <person name="Ament-Velasquez S.L."/>
            <person name="Kruys A."/>
            <person name="Hutchinson M.I."/>
            <person name="Powell A.J."/>
            <person name="Barry K."/>
            <person name="Miller A.N."/>
            <person name="Grigoriev I.V."/>
            <person name="Debuchy R."/>
            <person name="Gladieux P."/>
            <person name="Hiltunen Thoren M."/>
            <person name="Johannesson H."/>
        </authorList>
    </citation>
    <scope>NUCLEOTIDE SEQUENCE</scope>
    <source>
        <strain evidence="3">CBS 508.74</strain>
    </source>
</reference>
<keyword evidence="2" id="KW-0472">Membrane</keyword>